<keyword evidence="5" id="KW-1185">Reference proteome</keyword>
<dbReference type="Pfam" id="PF05726">
    <property type="entry name" value="Pirin_C"/>
    <property type="match status" value="1"/>
</dbReference>
<dbReference type="EMBL" id="JAHLPM010000008">
    <property type="protein sequence ID" value="MBU5438395.1"/>
    <property type="molecule type" value="Genomic_DNA"/>
</dbReference>
<name>A0ABS6E644_9FIRM</name>
<dbReference type="Pfam" id="PF02678">
    <property type="entry name" value="Pirin"/>
    <property type="match status" value="1"/>
</dbReference>
<comment type="similarity">
    <text evidence="1">Belongs to the pirin family.</text>
</comment>
<accession>A0ABS6E644</accession>
<dbReference type="RefSeq" id="WP_216519490.1">
    <property type="nucleotide sequence ID" value="NZ_JAHLPM010000008.1"/>
</dbReference>
<evidence type="ECO:0000259" key="3">
    <source>
        <dbReference type="Pfam" id="PF05726"/>
    </source>
</evidence>
<proteinExistence type="inferred from homology"/>
<sequence length="280" mass="31964">MENIRKVRRYFNGKPSVDGAGVRLNRIFGYYDVEAFDPFLMMDFFNSTNPEDYVKGFPWHPHRGIETVTYLVKGEIEHEDSIGSKGTILDGDCQWMTAGSGIMHQEMPKASERMLGIQLWVNLPQKDKMTEPTYRDIRKEIIPEYKDDSMTVRVVAGKYMDLEGTIKGLDVEPIFLDVELKPNQEFIYSLESDLNAFAFVMEGEGNFNSEKEELISEATGVLYGEGDFIKINTKNNSLRFLLIAGKPLKESIAWGGPIVMNTKEELDIAFREIKEGTFIK</sequence>
<dbReference type="Proteomes" id="UP000749471">
    <property type="component" value="Unassembled WGS sequence"/>
</dbReference>
<dbReference type="InterPro" id="IPR008778">
    <property type="entry name" value="Pirin_C_dom"/>
</dbReference>
<feature type="domain" description="Pirin N-terminal" evidence="2">
    <location>
        <begin position="23"/>
        <end position="121"/>
    </location>
</feature>
<comment type="caution">
    <text evidence="4">The sequence shown here is derived from an EMBL/GenBank/DDBJ whole genome shotgun (WGS) entry which is preliminary data.</text>
</comment>
<evidence type="ECO:0000259" key="2">
    <source>
        <dbReference type="Pfam" id="PF02678"/>
    </source>
</evidence>
<dbReference type="CDD" id="cd02247">
    <property type="entry name" value="cupin_pirin_C"/>
    <property type="match status" value="1"/>
</dbReference>
<protein>
    <submittedName>
        <fullName evidence="4">Pirin family protein</fullName>
    </submittedName>
</protein>
<organism evidence="4 5">
    <name type="scientific">Tissierella simiarum</name>
    <dbReference type="NCBI Taxonomy" id="2841534"/>
    <lineage>
        <taxon>Bacteria</taxon>
        <taxon>Bacillati</taxon>
        <taxon>Bacillota</taxon>
        <taxon>Tissierellia</taxon>
        <taxon>Tissierellales</taxon>
        <taxon>Tissierellaceae</taxon>
        <taxon>Tissierella</taxon>
    </lineage>
</organism>
<gene>
    <name evidence="4" type="ORF">KQI42_10270</name>
</gene>
<evidence type="ECO:0000256" key="1">
    <source>
        <dbReference type="RuleBase" id="RU003457"/>
    </source>
</evidence>
<dbReference type="InterPro" id="IPR003829">
    <property type="entry name" value="Pirin_N_dom"/>
</dbReference>
<evidence type="ECO:0000313" key="5">
    <source>
        <dbReference type="Proteomes" id="UP000749471"/>
    </source>
</evidence>
<reference evidence="4 5" key="1">
    <citation type="submission" date="2021-06" db="EMBL/GenBank/DDBJ databases">
        <authorList>
            <person name="Sun Q."/>
            <person name="Li D."/>
        </authorList>
    </citation>
    <scope>NUCLEOTIDE SEQUENCE [LARGE SCALE GENOMIC DNA]</scope>
    <source>
        <strain evidence="4 5">MSJ-40</strain>
    </source>
</reference>
<dbReference type="PIRSF" id="PIRSF006232">
    <property type="entry name" value="Pirin"/>
    <property type="match status" value="1"/>
</dbReference>
<dbReference type="PANTHER" id="PTHR13903:SF8">
    <property type="entry name" value="PIRIN"/>
    <property type="match status" value="1"/>
</dbReference>
<dbReference type="InterPro" id="IPR012093">
    <property type="entry name" value="Pirin"/>
</dbReference>
<evidence type="ECO:0000313" key="4">
    <source>
        <dbReference type="EMBL" id="MBU5438395.1"/>
    </source>
</evidence>
<dbReference type="CDD" id="cd02909">
    <property type="entry name" value="cupin_pirin_N"/>
    <property type="match status" value="1"/>
</dbReference>
<feature type="domain" description="Pirin C-terminal" evidence="3">
    <location>
        <begin position="176"/>
        <end position="278"/>
    </location>
</feature>
<dbReference type="PANTHER" id="PTHR13903">
    <property type="entry name" value="PIRIN-RELATED"/>
    <property type="match status" value="1"/>
</dbReference>